<dbReference type="SUPFAM" id="SSF54593">
    <property type="entry name" value="Glyoxalase/Bleomycin resistance protein/Dihydroxybiphenyl dioxygenase"/>
    <property type="match status" value="1"/>
</dbReference>
<evidence type="ECO:0000256" key="2">
    <source>
        <dbReference type="ARBA" id="ARBA00021572"/>
    </source>
</evidence>
<dbReference type="InterPro" id="IPR016181">
    <property type="entry name" value="Acyl_CoA_acyltransferase"/>
</dbReference>
<dbReference type="CDD" id="cd08349">
    <property type="entry name" value="BLMA_like"/>
    <property type="match status" value="1"/>
</dbReference>
<dbReference type="Pfam" id="PF04339">
    <property type="entry name" value="FemAB_like"/>
    <property type="match status" value="1"/>
</dbReference>
<dbReference type="Gene3D" id="3.10.180.10">
    <property type="entry name" value="2,3-Dihydroxybiphenyl 1,2-Dioxygenase, domain 1"/>
    <property type="match status" value="1"/>
</dbReference>
<sequence>MDMIPRVSSTALEPAALLEGFLAHPPLGFDASRLPSGLPSFRAPLDLTTTLDDALRSRLLALPLSRLWQPWLTWQTRFIGATSTEYTPLPAHVSAAALADDVLRHGVGDSRLLVVKDLAIDSPLLDDAANAHSQAFLQALLERGFIQLEGMPLAWVAIDFDCIDTYLARLSTARRKNIRRKLRSRSNLQIDCIATGDPALAEPRLQAELHALYLQVYAQSAVHFDQLDLPFFQHLLADTQGQGHLFLYRHNGELIGWNLCYVHAGKLVDKYIGLSYPQSRDHNLYSVSWMQNLEYALQHGLSHYVAGWTDSRIKAELGARFTSTVHAARTLALRHWHDPLRFACRNTTLSRFANDVLLPLPTQLGTVMLGSGDFHHLSLPLLQRLHTRAPFQLVVLDNHPDNMRFPFGMHCGSWVNAAAALPQVSHVHVLGITSTDIGVGHAWENHWRPLLGRRLTYWCMDVDVGWASRMGMAGAFRRFEHPEALVAAFAAEQAQAPQPTYLSIDKDVFAEDVARSNWDQGRFQLEHALMVIEALRTGGLVGSDITGEVSLPNYQSRFKRWLSSLDGQPDITASDLPAWQARHQQVNRELLAAMAALYHDVPTKVGTWQRGAAPAQASADVVCSSPAPGAAVMPQTVIPQLRMRHADTSLPFYVQGLGFIIDWEHRFEPGLPLFAQLTREGQTIFLTEHTGDCEVGGAVYFIVTDVDGLHRAFSAAGVPIEQPPHDTDWGSREMLIVDPDGNRLRFATDAG</sequence>
<dbReference type="Gene3D" id="3.40.630.30">
    <property type="match status" value="1"/>
</dbReference>
<protein>
    <recommendedName>
        <fullName evidence="2">Bleomycin resistance protein</fullName>
    </recommendedName>
</protein>
<dbReference type="EMBL" id="JAPDRN010000136">
    <property type="protein sequence ID" value="KAJ9619046.1"/>
    <property type="molecule type" value="Genomic_DNA"/>
</dbReference>
<dbReference type="InterPro" id="IPR029068">
    <property type="entry name" value="Glyas_Bleomycin-R_OHBP_Dase"/>
</dbReference>
<dbReference type="Pfam" id="PF19581">
    <property type="entry name" value="Glyoxalase_7"/>
    <property type="match status" value="1"/>
</dbReference>
<dbReference type="InterPro" id="IPR037523">
    <property type="entry name" value="VOC_core"/>
</dbReference>
<evidence type="ECO:0000256" key="1">
    <source>
        <dbReference type="ARBA" id="ARBA00011051"/>
    </source>
</evidence>
<dbReference type="InterPro" id="IPR000335">
    <property type="entry name" value="Bleomycin-R"/>
</dbReference>
<proteinExistence type="inferred from homology"/>
<evidence type="ECO:0000313" key="5">
    <source>
        <dbReference type="EMBL" id="KAJ9619046.1"/>
    </source>
</evidence>
<comment type="caution">
    <text evidence="5">The sequence shown here is derived from an EMBL/GenBank/DDBJ whole genome shotgun (WGS) entry which is preliminary data.</text>
</comment>
<dbReference type="InterPro" id="IPR023696">
    <property type="entry name" value="Ureohydrolase_dom_sf"/>
</dbReference>
<reference evidence="5" key="1">
    <citation type="submission" date="2022-10" db="EMBL/GenBank/DDBJ databases">
        <title>Culturing micro-colonial fungi from biological soil crusts in the Mojave desert and describing Neophaeococcomyces mojavensis, and introducing the new genera and species Taxawa tesnikishii.</title>
        <authorList>
            <person name="Kurbessoian T."/>
            <person name="Stajich J.E."/>
        </authorList>
    </citation>
    <scope>NUCLEOTIDE SEQUENCE</scope>
    <source>
        <strain evidence="5">TK_35</strain>
    </source>
</reference>
<dbReference type="InterPro" id="IPR007434">
    <property type="entry name" value="FemAB-like"/>
</dbReference>
<evidence type="ECO:0000256" key="3">
    <source>
        <dbReference type="ARBA" id="ARBA00023251"/>
    </source>
</evidence>
<accession>A0AA38XRX1</accession>
<dbReference type="PROSITE" id="PS51819">
    <property type="entry name" value="VOC"/>
    <property type="match status" value="1"/>
</dbReference>
<dbReference type="Gene3D" id="3.40.800.10">
    <property type="entry name" value="Ureohydrolase domain"/>
    <property type="match status" value="1"/>
</dbReference>
<comment type="similarity">
    <text evidence="1">Belongs to the bleomycin resistance protein family.</text>
</comment>
<name>A0AA38XRX1_9EURO</name>
<feature type="domain" description="VOC" evidence="4">
    <location>
        <begin position="633"/>
        <end position="749"/>
    </location>
</feature>
<dbReference type="GO" id="GO:0046677">
    <property type="term" value="P:response to antibiotic"/>
    <property type="evidence" value="ECO:0007669"/>
    <property type="project" value="UniProtKB-KW"/>
</dbReference>
<gene>
    <name evidence="5" type="ORF">H2204_012857</name>
</gene>
<keyword evidence="3" id="KW-0046">Antibiotic resistance</keyword>
<dbReference type="SUPFAM" id="SSF52768">
    <property type="entry name" value="Arginase/deacetylase"/>
    <property type="match status" value="1"/>
</dbReference>
<dbReference type="SUPFAM" id="SSF55729">
    <property type="entry name" value="Acyl-CoA N-acyltransferases (Nat)"/>
    <property type="match status" value="1"/>
</dbReference>
<organism evidence="5">
    <name type="scientific">Knufia peltigerae</name>
    <dbReference type="NCBI Taxonomy" id="1002370"/>
    <lineage>
        <taxon>Eukaryota</taxon>
        <taxon>Fungi</taxon>
        <taxon>Dikarya</taxon>
        <taxon>Ascomycota</taxon>
        <taxon>Pezizomycotina</taxon>
        <taxon>Eurotiomycetes</taxon>
        <taxon>Chaetothyriomycetidae</taxon>
        <taxon>Chaetothyriales</taxon>
        <taxon>Trichomeriaceae</taxon>
        <taxon>Knufia</taxon>
    </lineage>
</organism>
<evidence type="ECO:0000259" key="4">
    <source>
        <dbReference type="PROSITE" id="PS51819"/>
    </source>
</evidence>
<dbReference type="AlphaFoldDB" id="A0AA38XRX1"/>